<dbReference type="EMBL" id="APLQ01000014">
    <property type="protein sequence ID" value="ENO13867.1"/>
    <property type="molecule type" value="Genomic_DNA"/>
</dbReference>
<dbReference type="STRING" id="626887.J057_20765"/>
<dbReference type="RefSeq" id="WP_004582088.1">
    <property type="nucleotide sequence ID" value="NZ_AP028878.1"/>
</dbReference>
<gene>
    <name evidence="1" type="ORF">J057_20765</name>
</gene>
<dbReference type="PATRIC" id="fig|626887.3.peg.4157"/>
<accession>N6WS60</accession>
<reference evidence="1 2" key="1">
    <citation type="journal article" date="2013" name="Genome Announc.">
        <title>Genome Sequence of the Polycyclic Aromatic Hydrocarbon-Degrading Bacterium Strain Marinobacter nanhaiticus D15-8WT.</title>
        <authorList>
            <person name="Cui Z."/>
            <person name="Gao W."/>
            <person name="Li Q."/>
            <person name="Xu G."/>
            <person name="Zheng L."/>
        </authorList>
    </citation>
    <scope>NUCLEOTIDE SEQUENCE [LARGE SCALE GENOMIC DNA]</scope>
    <source>
        <strain evidence="1 2">D15-8W</strain>
    </source>
</reference>
<dbReference type="SUPFAM" id="SSF160246">
    <property type="entry name" value="EspE N-terminal domain-like"/>
    <property type="match status" value="1"/>
</dbReference>
<dbReference type="InterPro" id="IPR037257">
    <property type="entry name" value="T2SS_E_N_sf"/>
</dbReference>
<sequence>MRTTQGHQEKSRLGRLLINRGYISEYELDNALQQQRASGALLGEVLIASGWITERELSRVLKHQKRYRHAAAFMAMVTLPLQPVVTLASSSPGSAAAASQSGQTYSESLGFAPLSEDEMSNVSGQATDSLLARIEHVGQMPADAEAGLEESANAVEGLKLVANTFVPILNFLDSDLTISGVHYRADRPRLELLADGGLRLALPERIELIEMNDIRVSGSTGPSMGNVSLHDIRFDPASHMTIYAR</sequence>
<comment type="caution">
    <text evidence="1">The sequence shown here is derived from an EMBL/GenBank/DDBJ whole genome shotgun (WGS) entry which is preliminary data.</text>
</comment>
<protein>
    <submittedName>
        <fullName evidence="1">Pilus assembly protein PilB</fullName>
    </submittedName>
</protein>
<proteinExistence type="predicted"/>
<keyword evidence="2" id="KW-1185">Reference proteome</keyword>
<dbReference type="AlphaFoldDB" id="N6WS60"/>
<evidence type="ECO:0000313" key="2">
    <source>
        <dbReference type="Proteomes" id="UP000013165"/>
    </source>
</evidence>
<organism evidence="1 2">
    <name type="scientific">Marinobacter nanhaiticus D15-8W</name>
    <dbReference type="NCBI Taxonomy" id="626887"/>
    <lineage>
        <taxon>Bacteria</taxon>
        <taxon>Pseudomonadati</taxon>
        <taxon>Pseudomonadota</taxon>
        <taxon>Gammaproteobacteria</taxon>
        <taxon>Pseudomonadales</taxon>
        <taxon>Marinobacteraceae</taxon>
        <taxon>Marinobacter</taxon>
    </lineage>
</organism>
<dbReference type="HOGENOM" id="CLU_1229025_0_0_6"/>
<dbReference type="eggNOG" id="ENOG5032T2X">
    <property type="taxonomic scope" value="Bacteria"/>
</dbReference>
<dbReference type="Proteomes" id="UP000013165">
    <property type="component" value="Unassembled WGS sequence"/>
</dbReference>
<name>N6WS60_9GAMM</name>
<dbReference type="OrthoDB" id="8750002at2"/>
<evidence type="ECO:0000313" key="1">
    <source>
        <dbReference type="EMBL" id="ENO13867.1"/>
    </source>
</evidence>